<organism evidence="2 3">
    <name type="scientific">Nocardia higoensis</name>
    <dbReference type="NCBI Taxonomy" id="228599"/>
    <lineage>
        <taxon>Bacteria</taxon>
        <taxon>Bacillati</taxon>
        <taxon>Actinomycetota</taxon>
        <taxon>Actinomycetes</taxon>
        <taxon>Mycobacteriales</taxon>
        <taxon>Nocardiaceae</taxon>
        <taxon>Nocardia</taxon>
    </lineage>
</organism>
<dbReference type="RefSeq" id="WP_195001663.1">
    <property type="nucleotide sequence ID" value="NZ_JADLQN010000001.1"/>
</dbReference>
<gene>
    <name evidence="2" type="ORF">IU449_10655</name>
</gene>
<evidence type="ECO:0000313" key="3">
    <source>
        <dbReference type="Proteomes" id="UP000707731"/>
    </source>
</evidence>
<evidence type="ECO:0000313" key="2">
    <source>
        <dbReference type="EMBL" id="MBF6354999.1"/>
    </source>
</evidence>
<dbReference type="InterPro" id="IPR037401">
    <property type="entry name" value="SnoaL-like"/>
</dbReference>
<dbReference type="EMBL" id="JADLQN010000001">
    <property type="protein sequence ID" value="MBF6354999.1"/>
    <property type="molecule type" value="Genomic_DNA"/>
</dbReference>
<dbReference type="Pfam" id="PF13577">
    <property type="entry name" value="SnoaL_4"/>
    <property type="match status" value="1"/>
</dbReference>
<evidence type="ECO:0000259" key="1">
    <source>
        <dbReference type="Pfam" id="PF13577"/>
    </source>
</evidence>
<dbReference type="SUPFAM" id="SSF54427">
    <property type="entry name" value="NTF2-like"/>
    <property type="match status" value="1"/>
</dbReference>
<protein>
    <submittedName>
        <fullName evidence="2">Nuclear transport factor 2 family protein</fullName>
    </submittedName>
</protein>
<sequence length="177" mass="20152">MTDHTTNSLPLGLSAADAALATEQIKRVFAARLRYMDTKQWHRYAQLHTEDVVSETWGGLPDDKQPRSGGAANRVVGNHILADTIRTLLDGPVPVTTVHHGHTPEIELLSATTARGVWAMEDLLWWSDGEREMHLHGYGHYHEEYRKVDGQWLISYRKLTRLRVDAPPDFFRFTKAL</sequence>
<name>A0ABS0D953_9NOCA</name>
<dbReference type="InterPro" id="IPR032710">
    <property type="entry name" value="NTF2-like_dom_sf"/>
</dbReference>
<dbReference type="Gene3D" id="3.10.450.50">
    <property type="match status" value="1"/>
</dbReference>
<reference evidence="2 3" key="1">
    <citation type="submission" date="2020-10" db="EMBL/GenBank/DDBJ databases">
        <title>Identification of Nocardia species via Next-generation sequencing and recognition of intraspecies genetic diversity.</title>
        <authorList>
            <person name="Li P."/>
            <person name="Li P."/>
            <person name="Lu B."/>
        </authorList>
    </citation>
    <scope>NUCLEOTIDE SEQUENCE [LARGE SCALE GENOMIC DNA]</scope>
    <source>
        <strain evidence="2 3">BJ06-0143</strain>
    </source>
</reference>
<feature type="domain" description="SnoaL-like" evidence="1">
    <location>
        <begin position="19"/>
        <end position="158"/>
    </location>
</feature>
<comment type="caution">
    <text evidence="2">The sequence shown here is derived from an EMBL/GenBank/DDBJ whole genome shotgun (WGS) entry which is preliminary data.</text>
</comment>
<proteinExistence type="predicted"/>
<accession>A0ABS0D953</accession>
<dbReference type="Proteomes" id="UP000707731">
    <property type="component" value="Unassembled WGS sequence"/>
</dbReference>
<keyword evidence="3" id="KW-1185">Reference proteome</keyword>